<comment type="caution">
    <text evidence="1">The sequence shown here is derived from an EMBL/GenBank/DDBJ whole genome shotgun (WGS) entry which is preliminary data.</text>
</comment>
<sequence length="175" mass="19241">MARKGPRVSLAGLLLAGLVSGCYDYNGAEPEVREIPRELAWRTVNVNMHEVLPEWDPDYPFPEEPLSPPPNMTGCATGKNSLATGPPWSMRVETTLTEPDALETDRIHRGFAALEGRGYALIQKIPGSSSANKRAENDVGFFVSLRLDTASDGSRLYELISVSPCIRFDGDNQYE</sequence>
<dbReference type="PROSITE" id="PS51257">
    <property type="entry name" value="PROKAR_LIPOPROTEIN"/>
    <property type="match status" value="1"/>
</dbReference>
<protein>
    <recommendedName>
        <fullName evidence="3">Lipoprotein</fullName>
    </recommendedName>
</protein>
<gene>
    <name evidence="1" type="ORF">DFJ75_3509</name>
</gene>
<evidence type="ECO:0000313" key="2">
    <source>
        <dbReference type="Proteomes" id="UP000274762"/>
    </source>
</evidence>
<dbReference type="Proteomes" id="UP000274762">
    <property type="component" value="Unassembled WGS sequence"/>
</dbReference>
<proteinExistence type="predicted"/>
<reference evidence="1 2" key="1">
    <citation type="submission" date="2018-10" db="EMBL/GenBank/DDBJ databases">
        <title>Sequencing the genomes of 1000 actinobacteria strains.</title>
        <authorList>
            <person name="Klenk H.-P."/>
        </authorList>
    </citation>
    <scope>NUCLEOTIDE SEQUENCE [LARGE SCALE GENOMIC DNA]</scope>
    <source>
        <strain evidence="1 2">DSM 44343</strain>
    </source>
</reference>
<evidence type="ECO:0000313" key="1">
    <source>
        <dbReference type="EMBL" id="RKR96656.1"/>
    </source>
</evidence>
<name>A0A495K5T5_WILMA</name>
<dbReference type="AlphaFoldDB" id="A0A495K5T5"/>
<evidence type="ECO:0008006" key="3">
    <source>
        <dbReference type="Google" id="ProtNLM"/>
    </source>
</evidence>
<accession>A0A495K5T5</accession>
<dbReference type="EMBL" id="RBKV01000001">
    <property type="protein sequence ID" value="RKR96656.1"/>
    <property type="molecule type" value="Genomic_DNA"/>
</dbReference>
<organism evidence="1 2">
    <name type="scientific">Williamsia marianensis</name>
    <dbReference type="NCBI Taxonomy" id="85044"/>
    <lineage>
        <taxon>Bacteria</taxon>
        <taxon>Bacillati</taxon>
        <taxon>Actinomycetota</taxon>
        <taxon>Actinomycetes</taxon>
        <taxon>Mycobacteriales</taxon>
        <taxon>Nocardiaceae</taxon>
        <taxon>Williamsia</taxon>
    </lineage>
</organism>